<sequence length="196" mass="22643">MAVHTAYFKKLLQYLPQEEQQQLQKAHGATDAQIESLLDIFPNSPQSLIELLKDVNGTYHCKHGQETISVLVLGSDLGEYPYYLKSVEQILADVQNQRETIFERYQDFLEYVDIDKKINMHVPLNERLCFADCMNNGGTSSLYLDFSPTEEGQMGQVIRYVHDPDSFEVIASSFDEYLQQLVEGDYEFTALYEEEF</sequence>
<dbReference type="InterPro" id="IPR037883">
    <property type="entry name" value="Knr4/Smi1-like_sf"/>
</dbReference>
<evidence type="ECO:0000259" key="1">
    <source>
        <dbReference type="Pfam" id="PF09346"/>
    </source>
</evidence>
<dbReference type="InterPro" id="IPR018958">
    <property type="entry name" value="Knr4/Smi1-like_dom"/>
</dbReference>
<evidence type="ECO:0000313" key="2">
    <source>
        <dbReference type="EMBL" id="ODV56166.1"/>
    </source>
</evidence>
<dbReference type="AlphaFoldDB" id="A0A1E4R6R8"/>
<feature type="domain" description="Knr4/Smi1-like" evidence="1">
    <location>
        <begin position="45"/>
        <end position="180"/>
    </location>
</feature>
<evidence type="ECO:0000313" key="3">
    <source>
        <dbReference type="Proteomes" id="UP000094784"/>
    </source>
</evidence>
<reference evidence="2 3" key="1">
    <citation type="submission" date="2016-09" db="EMBL/GenBank/DDBJ databases">
        <title>Draft genome sequence of the soil isolate, Lysinibacillus fusiformis M5, a potential hypoxanthine producer.</title>
        <authorList>
            <person name="Gallegos-Monterrosa R."/>
            <person name="Maroti G."/>
            <person name="Balint B."/>
            <person name="Kovacs A.T."/>
        </authorList>
    </citation>
    <scope>NUCLEOTIDE SEQUENCE [LARGE SCALE GENOMIC DNA]</scope>
    <source>
        <strain evidence="2 3">M5</strain>
    </source>
</reference>
<protein>
    <recommendedName>
        <fullName evidence="1">Knr4/Smi1-like domain-containing protein</fullName>
    </recommendedName>
</protein>
<dbReference type="RefSeq" id="WP_069481177.1">
    <property type="nucleotide sequence ID" value="NZ_KV766182.1"/>
</dbReference>
<organism evidence="2 3">
    <name type="scientific">Lysinibacillus fusiformis</name>
    <dbReference type="NCBI Taxonomy" id="28031"/>
    <lineage>
        <taxon>Bacteria</taxon>
        <taxon>Bacillati</taxon>
        <taxon>Bacillota</taxon>
        <taxon>Bacilli</taxon>
        <taxon>Bacillales</taxon>
        <taxon>Bacillaceae</taxon>
        <taxon>Lysinibacillus</taxon>
    </lineage>
</organism>
<dbReference type="EMBL" id="MECQ01000001">
    <property type="protein sequence ID" value="ODV56166.1"/>
    <property type="molecule type" value="Genomic_DNA"/>
</dbReference>
<dbReference type="Gene3D" id="3.40.1580.10">
    <property type="entry name" value="SMI1/KNR4-like"/>
    <property type="match status" value="1"/>
</dbReference>
<accession>A0A1E4R6R8</accession>
<dbReference type="Proteomes" id="UP000094784">
    <property type="component" value="Unassembled WGS sequence"/>
</dbReference>
<gene>
    <name evidence="2" type="ORF">BG258_09760</name>
</gene>
<dbReference type="Pfam" id="PF09346">
    <property type="entry name" value="SMI1_KNR4"/>
    <property type="match status" value="1"/>
</dbReference>
<name>A0A1E4R6R8_9BACI</name>
<dbReference type="SUPFAM" id="SSF160631">
    <property type="entry name" value="SMI1/KNR4-like"/>
    <property type="match status" value="1"/>
</dbReference>
<proteinExistence type="predicted"/>
<comment type="caution">
    <text evidence="2">The sequence shown here is derived from an EMBL/GenBank/DDBJ whole genome shotgun (WGS) entry which is preliminary data.</text>
</comment>